<dbReference type="RefSeq" id="WP_380774915.1">
    <property type="nucleotide sequence ID" value="NZ_JBHUEO010000055.1"/>
</dbReference>
<protein>
    <submittedName>
        <fullName evidence="1">Spore germination protein GerPE</fullName>
    </submittedName>
</protein>
<dbReference type="Pfam" id="PF10970">
    <property type="entry name" value="GerPE"/>
    <property type="match status" value="1"/>
</dbReference>
<gene>
    <name evidence="1" type="ORF">ACFSCZ_14985</name>
</gene>
<accession>A0ABW4KP60</accession>
<keyword evidence="2" id="KW-1185">Reference proteome</keyword>
<organism evidence="1 2">
    <name type="scientific">Siminovitchia sediminis</name>
    <dbReference type="NCBI Taxonomy" id="1274353"/>
    <lineage>
        <taxon>Bacteria</taxon>
        <taxon>Bacillati</taxon>
        <taxon>Bacillota</taxon>
        <taxon>Bacilli</taxon>
        <taxon>Bacillales</taxon>
        <taxon>Bacillaceae</taxon>
        <taxon>Siminovitchia</taxon>
    </lineage>
</organism>
<reference evidence="2" key="1">
    <citation type="journal article" date="2019" name="Int. J. Syst. Evol. Microbiol.">
        <title>The Global Catalogue of Microorganisms (GCM) 10K type strain sequencing project: providing services to taxonomists for standard genome sequencing and annotation.</title>
        <authorList>
            <consortium name="The Broad Institute Genomics Platform"/>
            <consortium name="The Broad Institute Genome Sequencing Center for Infectious Disease"/>
            <person name="Wu L."/>
            <person name="Ma J."/>
        </authorList>
    </citation>
    <scope>NUCLEOTIDE SEQUENCE [LARGE SCALE GENOMIC DNA]</scope>
    <source>
        <strain evidence="2">CGMCC 1.12295</strain>
    </source>
</reference>
<proteinExistence type="predicted"/>
<comment type="caution">
    <text evidence="1">The sequence shown here is derived from an EMBL/GenBank/DDBJ whole genome shotgun (WGS) entry which is preliminary data.</text>
</comment>
<dbReference type="Proteomes" id="UP001597301">
    <property type="component" value="Unassembled WGS sequence"/>
</dbReference>
<name>A0ABW4KP60_9BACI</name>
<evidence type="ECO:0000313" key="1">
    <source>
        <dbReference type="EMBL" id="MFD1708028.1"/>
    </source>
</evidence>
<evidence type="ECO:0000313" key="2">
    <source>
        <dbReference type="Proteomes" id="UP001597301"/>
    </source>
</evidence>
<sequence length="130" mass="14275">MSLRNSLVEVIAVKSLEFSSIVEVGDTVHTNARSNALAVQRNKELFFTDEGNFQSFDTFSKPVLIPGLPRIIPSTVKYNECSDIKVGKIHIIGISSSAVIQVGAANHIETEARVLHIRQISNNNNSKEGR</sequence>
<dbReference type="EMBL" id="JBHUEO010000055">
    <property type="protein sequence ID" value="MFD1708028.1"/>
    <property type="molecule type" value="Genomic_DNA"/>
</dbReference>
<dbReference type="InterPro" id="IPR024496">
    <property type="entry name" value="Spore_germ_GerPE"/>
</dbReference>